<comment type="caution">
    <text evidence="2">The sequence shown here is derived from an EMBL/GenBank/DDBJ whole genome shotgun (WGS) entry which is preliminary data.</text>
</comment>
<dbReference type="InterPro" id="IPR011545">
    <property type="entry name" value="DEAD/DEAH_box_helicase_dom"/>
</dbReference>
<dbReference type="SUPFAM" id="SSF52540">
    <property type="entry name" value="P-loop containing nucleoside triphosphate hydrolases"/>
    <property type="match status" value="1"/>
</dbReference>
<dbReference type="GO" id="GO:0003676">
    <property type="term" value="F:nucleic acid binding"/>
    <property type="evidence" value="ECO:0007669"/>
    <property type="project" value="InterPro"/>
</dbReference>
<dbReference type="InterPro" id="IPR027417">
    <property type="entry name" value="P-loop_NTPase"/>
</dbReference>
<organism evidence="2 3">
    <name type="scientific">Paramuricea clavata</name>
    <name type="common">Red gorgonian</name>
    <name type="synonym">Violescent sea-whip</name>
    <dbReference type="NCBI Taxonomy" id="317549"/>
    <lineage>
        <taxon>Eukaryota</taxon>
        <taxon>Metazoa</taxon>
        <taxon>Cnidaria</taxon>
        <taxon>Anthozoa</taxon>
        <taxon>Octocorallia</taxon>
        <taxon>Malacalcyonacea</taxon>
        <taxon>Plexauridae</taxon>
        <taxon>Paramuricea</taxon>
    </lineage>
</organism>
<comment type="similarity">
    <text evidence="1">Belongs to the helicase family. RecQ subfamily.</text>
</comment>
<dbReference type="GO" id="GO:0005694">
    <property type="term" value="C:chromosome"/>
    <property type="evidence" value="ECO:0007669"/>
    <property type="project" value="TreeGrafter"/>
</dbReference>
<name>A0A6S7G4K8_PARCT</name>
<keyword evidence="3" id="KW-1185">Reference proteome</keyword>
<dbReference type="OrthoDB" id="5965418at2759"/>
<dbReference type="Pfam" id="PF00270">
    <property type="entry name" value="DEAD"/>
    <property type="match status" value="1"/>
</dbReference>
<dbReference type="PROSITE" id="PS51192">
    <property type="entry name" value="HELICASE_ATP_BIND_1"/>
    <property type="match status" value="1"/>
</dbReference>
<dbReference type="GO" id="GO:0043138">
    <property type="term" value="F:3'-5' DNA helicase activity"/>
    <property type="evidence" value="ECO:0007669"/>
    <property type="project" value="TreeGrafter"/>
</dbReference>
<sequence>MASTKYTRSFPNDRWNDALASVCSVFTIKDLYSEQKEALENFFAGKHVYVNLPTAFGKSLISQAIPVMDDSLKLRTKRSGIIVVISPLKSLMIEQVAFLNSIGLPSVSLTDAECENVKFKENLIGVAIDEAHCISQWGMSNSERGIKKIPFRKWYGNLGELMSLVPSNTNFVVLTATATQETTDCIFESLKLPPKKTHTIRLKDKFYHGCAKPKNRVVEMYHASTPDNVKKHIIENLSDETSYSTPKMKKLLANETSECLRQLIFADFNIGSCHFDLPHQCCDVCAQTCQCGNSDCGKIPVISCDQDDDDNNIPTIIRSVTTEDKGTLKSLLMSYRMQLIEMEVNTMTSSVGIPNVFLEFGGMQISQVLNTCHKLFTIDDVIENVEIWRKNHAPGILEAIKHVFNDIDIDLDLSPVEDEGLDIDMDWEEVRDDSSFLNMFNSQSMEWSQTDTTADTTLVENRSDFFEALVQ</sequence>
<dbReference type="GO" id="GO:0000724">
    <property type="term" value="P:double-strand break repair via homologous recombination"/>
    <property type="evidence" value="ECO:0007669"/>
    <property type="project" value="TreeGrafter"/>
</dbReference>
<dbReference type="SMART" id="SM00487">
    <property type="entry name" value="DEXDc"/>
    <property type="match status" value="1"/>
</dbReference>
<gene>
    <name evidence="2" type="ORF">PACLA_8A004592</name>
</gene>
<evidence type="ECO:0000313" key="3">
    <source>
        <dbReference type="Proteomes" id="UP001152795"/>
    </source>
</evidence>
<keyword evidence="2" id="KW-0378">Hydrolase</keyword>
<protein>
    <submittedName>
        <fullName evidence="2">Werner syndrome ATP-dependent helicase-like</fullName>
    </submittedName>
</protein>
<dbReference type="GO" id="GO:0005634">
    <property type="term" value="C:nucleus"/>
    <property type="evidence" value="ECO:0007669"/>
    <property type="project" value="TreeGrafter"/>
</dbReference>
<dbReference type="PANTHER" id="PTHR13710">
    <property type="entry name" value="DNA HELICASE RECQ FAMILY MEMBER"/>
    <property type="match status" value="1"/>
</dbReference>
<dbReference type="InterPro" id="IPR014001">
    <property type="entry name" value="Helicase_ATP-bd"/>
</dbReference>
<evidence type="ECO:0000256" key="1">
    <source>
        <dbReference type="ARBA" id="ARBA00005446"/>
    </source>
</evidence>
<keyword evidence="2" id="KW-0347">Helicase</keyword>
<dbReference type="GO" id="GO:0009378">
    <property type="term" value="F:four-way junction helicase activity"/>
    <property type="evidence" value="ECO:0007669"/>
    <property type="project" value="TreeGrafter"/>
</dbReference>
<evidence type="ECO:0000313" key="2">
    <source>
        <dbReference type="EMBL" id="CAB3988004.1"/>
    </source>
</evidence>
<dbReference type="GO" id="GO:0005737">
    <property type="term" value="C:cytoplasm"/>
    <property type="evidence" value="ECO:0007669"/>
    <property type="project" value="TreeGrafter"/>
</dbReference>
<dbReference type="AlphaFoldDB" id="A0A6S7G4K8"/>
<dbReference type="PANTHER" id="PTHR13710:SF120">
    <property type="entry name" value="BIFUNCTIONAL 3'-5' EXONUCLEASE_ATP-DEPENDENT HELICASE WRN"/>
    <property type="match status" value="1"/>
</dbReference>
<dbReference type="EMBL" id="CACRXK020001264">
    <property type="protein sequence ID" value="CAB3988004.1"/>
    <property type="molecule type" value="Genomic_DNA"/>
</dbReference>
<proteinExistence type="inferred from homology"/>
<reference evidence="2" key="1">
    <citation type="submission" date="2020-04" db="EMBL/GenBank/DDBJ databases">
        <authorList>
            <person name="Alioto T."/>
            <person name="Alioto T."/>
            <person name="Gomez Garrido J."/>
        </authorList>
    </citation>
    <scope>NUCLEOTIDE SEQUENCE</scope>
    <source>
        <strain evidence="2">A484AB</strain>
    </source>
</reference>
<dbReference type="Proteomes" id="UP001152795">
    <property type="component" value="Unassembled WGS sequence"/>
</dbReference>
<accession>A0A6S7G4K8</accession>
<keyword evidence="2" id="KW-0067">ATP-binding</keyword>
<dbReference type="Gene3D" id="3.40.50.300">
    <property type="entry name" value="P-loop containing nucleotide triphosphate hydrolases"/>
    <property type="match status" value="2"/>
</dbReference>
<keyword evidence="2" id="KW-0547">Nucleotide-binding</keyword>
<dbReference type="GO" id="GO:0005524">
    <property type="term" value="F:ATP binding"/>
    <property type="evidence" value="ECO:0007669"/>
    <property type="project" value="InterPro"/>
</dbReference>